<evidence type="ECO:0000313" key="5">
    <source>
        <dbReference type="Ensembl" id="ENSFTIP00000003925.1"/>
    </source>
</evidence>
<dbReference type="Pfam" id="PF01735">
    <property type="entry name" value="PLA2_B"/>
    <property type="match status" value="1"/>
</dbReference>
<dbReference type="GO" id="GO:0005654">
    <property type="term" value="C:nucleoplasm"/>
    <property type="evidence" value="ECO:0007669"/>
    <property type="project" value="TreeGrafter"/>
</dbReference>
<dbReference type="PANTHER" id="PTHR10728">
    <property type="entry name" value="CYTOSOLIC PHOSPHOLIPASE A2"/>
    <property type="match status" value="1"/>
</dbReference>
<dbReference type="OMA" id="LYYPKRY"/>
<dbReference type="GO" id="GO:0005509">
    <property type="term" value="F:calcium ion binding"/>
    <property type="evidence" value="ECO:0007669"/>
    <property type="project" value="TreeGrafter"/>
</dbReference>
<keyword evidence="3" id="KW-0442">Lipid degradation</keyword>
<evidence type="ECO:0000256" key="3">
    <source>
        <dbReference type="PROSITE-ProRule" id="PRU00555"/>
    </source>
</evidence>
<dbReference type="GO" id="GO:0005544">
    <property type="term" value="F:calcium-dependent phospholipid binding"/>
    <property type="evidence" value="ECO:0007669"/>
    <property type="project" value="TreeGrafter"/>
</dbReference>
<reference evidence="5" key="2">
    <citation type="submission" date="2025-09" db="UniProtKB">
        <authorList>
            <consortium name="Ensembl"/>
        </authorList>
    </citation>
    <scope>IDENTIFICATION</scope>
</reference>
<keyword evidence="6" id="KW-1185">Reference proteome</keyword>
<feature type="domain" description="PLA2c" evidence="4">
    <location>
        <begin position="1"/>
        <end position="590"/>
    </location>
</feature>
<sequence length="590" mass="66899">MATKDENEIRLSHALSEGEMKATQKRQEKVLMCLKDLGIHCDQNNVPNIVVLGSGGGLRAMIALLGTLVELKTQNFLDAVLYLCGVSGSTWCMSLLYEDRKWSENLMSLEKELCKKLNDFPWHIMKAEEYLQESSRDELYSLTDFWASCLVYQVLKQFDEHELADHREASETGINPYPIYAAVDKEQLSEEGENFPGTWFEFTPHESGYTALGAFVSTKYFGSEFEKGKMKKRAKKKPICYMQALWGSALGSIEENLKFIRECLQRIFQLQEGISSCAPESNSDTVMAYQTALLLLDLEFCAVSGNDPKEVFKKLLNILSDRAKSASYQLCTEMHNTWAMKTREERMESCTELDKEIEKELRVHLGEEGTPEGELQSSHGNSLGPLQDVIRMMFKTIGCVMTWKWGTTNNFLYKCSNIQPSYLVRNKIISLIDAGLAINSAYPLVLRAQRRTDLIISFDFSSGDPFETIKKTATYCQKNSIPFPKIENQEMDENHPSDCYIFRGDKSCPTVMHFPLFNSVNCSGNTYSMQLCLCIFAFHILNFQCHAFWSPSLLSAAATNGHRRKGTGQPLCAMSRSFAQALTYPLRCMS</sequence>
<dbReference type="GO" id="GO:0005829">
    <property type="term" value="C:cytosol"/>
    <property type="evidence" value="ECO:0007669"/>
    <property type="project" value="TreeGrafter"/>
</dbReference>
<dbReference type="GO" id="GO:0005635">
    <property type="term" value="C:nuclear envelope"/>
    <property type="evidence" value="ECO:0007669"/>
    <property type="project" value="TreeGrafter"/>
</dbReference>
<dbReference type="SUPFAM" id="SSF52151">
    <property type="entry name" value="FabD/lysophospholipase-like"/>
    <property type="match status" value="1"/>
</dbReference>
<dbReference type="InterPro" id="IPR002642">
    <property type="entry name" value="LysoPLipase_cat_dom"/>
</dbReference>
<dbReference type="OrthoDB" id="270970at2759"/>
<dbReference type="InterPro" id="IPR016035">
    <property type="entry name" value="Acyl_Trfase/lysoPLipase"/>
</dbReference>
<name>A0A8C4TUU8_FALTI</name>
<proteinExistence type="predicted"/>
<dbReference type="SMART" id="SM00022">
    <property type="entry name" value="PLAc"/>
    <property type="match status" value="1"/>
</dbReference>
<reference evidence="5" key="1">
    <citation type="submission" date="2025-08" db="UniProtKB">
        <authorList>
            <consortium name="Ensembl"/>
        </authorList>
    </citation>
    <scope>IDENTIFICATION</scope>
</reference>
<dbReference type="Proteomes" id="UP000694562">
    <property type="component" value="Unplaced"/>
</dbReference>
<evidence type="ECO:0000313" key="6">
    <source>
        <dbReference type="Proteomes" id="UP000694562"/>
    </source>
</evidence>
<dbReference type="AlphaFoldDB" id="A0A8C4TUU8"/>
<dbReference type="Gene3D" id="3.40.1090.10">
    <property type="entry name" value="Cytosolic phospholipase A2 catalytic domain"/>
    <property type="match status" value="1"/>
</dbReference>
<organism evidence="5 6">
    <name type="scientific">Falco tinnunculus</name>
    <name type="common">Common kestrel</name>
    <dbReference type="NCBI Taxonomy" id="100819"/>
    <lineage>
        <taxon>Eukaryota</taxon>
        <taxon>Metazoa</taxon>
        <taxon>Chordata</taxon>
        <taxon>Craniata</taxon>
        <taxon>Vertebrata</taxon>
        <taxon>Euteleostomi</taxon>
        <taxon>Archelosauria</taxon>
        <taxon>Archosauria</taxon>
        <taxon>Dinosauria</taxon>
        <taxon>Saurischia</taxon>
        <taxon>Theropoda</taxon>
        <taxon>Coelurosauria</taxon>
        <taxon>Aves</taxon>
        <taxon>Neognathae</taxon>
        <taxon>Neoaves</taxon>
        <taxon>Telluraves</taxon>
        <taxon>Australaves</taxon>
        <taxon>Falconiformes</taxon>
        <taxon>Falconidae</taxon>
        <taxon>Falco</taxon>
    </lineage>
</organism>
<dbReference type="GO" id="GO:0047498">
    <property type="term" value="F:calcium-dependent phospholipase A2 activity"/>
    <property type="evidence" value="ECO:0007669"/>
    <property type="project" value="TreeGrafter"/>
</dbReference>
<evidence type="ECO:0000256" key="2">
    <source>
        <dbReference type="ARBA" id="ARBA00023098"/>
    </source>
</evidence>
<dbReference type="Ensembl" id="ENSFTIT00000004105.1">
    <property type="protein sequence ID" value="ENSFTIP00000003925.1"/>
    <property type="gene ID" value="ENSFTIG00000002659.1"/>
</dbReference>
<dbReference type="PROSITE" id="PS51210">
    <property type="entry name" value="PLA2C"/>
    <property type="match status" value="1"/>
</dbReference>
<dbReference type="GO" id="GO:0046475">
    <property type="term" value="P:glycerophospholipid catabolic process"/>
    <property type="evidence" value="ECO:0007669"/>
    <property type="project" value="TreeGrafter"/>
</dbReference>
<protein>
    <recommendedName>
        <fullName evidence="4">PLA2c domain-containing protein</fullName>
    </recommendedName>
</protein>
<evidence type="ECO:0000256" key="1">
    <source>
        <dbReference type="ARBA" id="ARBA00022801"/>
    </source>
</evidence>
<keyword evidence="1 3" id="KW-0378">Hydrolase</keyword>
<evidence type="ECO:0000259" key="4">
    <source>
        <dbReference type="PROSITE" id="PS51210"/>
    </source>
</evidence>
<accession>A0A8C4TUU8</accession>
<dbReference type="PANTHER" id="PTHR10728:SF39">
    <property type="entry name" value="CYTOSOLIC PHOSPHOLIPASE A2 GAMMA"/>
    <property type="match status" value="1"/>
</dbReference>
<keyword evidence="2 3" id="KW-0443">Lipid metabolism</keyword>